<dbReference type="CDD" id="cd06260">
    <property type="entry name" value="DUF820-like"/>
    <property type="match status" value="1"/>
</dbReference>
<feature type="domain" description="Putative restriction endonuclease" evidence="1">
    <location>
        <begin position="14"/>
        <end position="161"/>
    </location>
</feature>
<dbReference type="InterPro" id="IPR012296">
    <property type="entry name" value="Nuclease_put_TT1808"/>
</dbReference>
<reference evidence="2 3" key="1">
    <citation type="submission" date="2013-12" db="EMBL/GenBank/DDBJ databases">
        <authorList>
            <consortium name="DOE Joint Genome Institute"/>
            <person name="Muyzer G."/>
            <person name="Huntemann M."/>
            <person name="Han J."/>
            <person name="Chen A."/>
            <person name="Kyrpides N."/>
            <person name="Mavromatis K."/>
            <person name="Markowitz V."/>
            <person name="Palaniappan K."/>
            <person name="Ivanova N."/>
            <person name="Schaumberg A."/>
            <person name="Pati A."/>
            <person name="Liolios K."/>
            <person name="Nordberg H.P."/>
            <person name="Cantor M.N."/>
            <person name="Hua S.X."/>
            <person name="Woyke T."/>
        </authorList>
    </citation>
    <scope>NUCLEOTIDE SEQUENCE [LARGE SCALE GENOMIC DNA]</scope>
    <source>
        <strain evidence="2 3">ARh 1</strain>
    </source>
</reference>
<dbReference type="EMBL" id="CP007029">
    <property type="protein sequence ID" value="AHE96949.1"/>
    <property type="molecule type" value="Genomic_DNA"/>
</dbReference>
<dbReference type="InterPro" id="IPR008538">
    <property type="entry name" value="Uma2"/>
</dbReference>
<dbReference type="SUPFAM" id="SSF52980">
    <property type="entry name" value="Restriction endonuclease-like"/>
    <property type="match status" value="1"/>
</dbReference>
<dbReference type="HOGENOM" id="CLU_076312_6_2_6"/>
<dbReference type="InterPro" id="IPR011335">
    <property type="entry name" value="Restrct_endonuc-II-like"/>
</dbReference>
<evidence type="ECO:0000259" key="1">
    <source>
        <dbReference type="Pfam" id="PF05685"/>
    </source>
</evidence>
<dbReference type="Gene3D" id="3.90.1570.10">
    <property type="entry name" value="tt1808, chain A"/>
    <property type="match status" value="1"/>
</dbReference>
<accession>W0DE84</accession>
<dbReference type="PANTHER" id="PTHR36558:SF1">
    <property type="entry name" value="RESTRICTION ENDONUCLEASE DOMAIN-CONTAINING PROTEIN-RELATED"/>
    <property type="match status" value="1"/>
</dbReference>
<protein>
    <recommendedName>
        <fullName evidence="1">Putative restriction endonuclease domain-containing protein</fullName>
    </recommendedName>
</protein>
<dbReference type="AlphaFoldDB" id="W0DE84"/>
<dbReference type="PANTHER" id="PTHR36558">
    <property type="entry name" value="GLR1098 PROTEIN"/>
    <property type="match status" value="1"/>
</dbReference>
<dbReference type="Proteomes" id="UP000005289">
    <property type="component" value="Chromosome"/>
</dbReference>
<proteinExistence type="predicted"/>
<name>W0DE84_9GAMM</name>
<dbReference type="STRING" id="713585.THITH_00180"/>
<evidence type="ECO:0000313" key="3">
    <source>
        <dbReference type="Proteomes" id="UP000005289"/>
    </source>
</evidence>
<dbReference type="OrthoDB" id="26750at2"/>
<dbReference type="RefSeq" id="WP_006746555.1">
    <property type="nucleotide sequence ID" value="NZ_CP007029.1"/>
</dbReference>
<dbReference type="Pfam" id="PF05685">
    <property type="entry name" value="Uma2"/>
    <property type="match status" value="1"/>
</dbReference>
<gene>
    <name evidence="2" type="ORF">THITH_00180</name>
</gene>
<dbReference type="KEGG" id="tti:THITH_00180"/>
<sequence>MGTIPAQHTAVSVDDYLAGELESEVRHEYVAGQVYATVGASDRHGLLVNALAFALTPAARKARCQLFTSDMKIHLEIGKQDVFYYPDLLVSCDPDDRATYYRERPCLIVEVLSDSTERLDRREKMLAYQTIASLQEYVLVAQDVRRVEVYRRTDDWVPSIHTESSVRLASLGTEVTVAAIYEDL</sequence>
<evidence type="ECO:0000313" key="2">
    <source>
        <dbReference type="EMBL" id="AHE96949.1"/>
    </source>
</evidence>
<organism evidence="2 3">
    <name type="scientific">Thioalkalivibrio paradoxus ARh 1</name>
    <dbReference type="NCBI Taxonomy" id="713585"/>
    <lineage>
        <taxon>Bacteria</taxon>
        <taxon>Pseudomonadati</taxon>
        <taxon>Pseudomonadota</taxon>
        <taxon>Gammaproteobacteria</taxon>
        <taxon>Chromatiales</taxon>
        <taxon>Ectothiorhodospiraceae</taxon>
        <taxon>Thioalkalivibrio</taxon>
    </lineage>
</organism>
<keyword evidence="3" id="KW-1185">Reference proteome</keyword>